<evidence type="ECO:0000313" key="1">
    <source>
        <dbReference type="EMBL" id="RNA68616.1"/>
    </source>
</evidence>
<sequence length="93" mass="10345">MEITNEAKQFLQEMMTRKEVNTVRFFFAGMGCGSPQMGVRLEEAQPEDETMEINGVNVAIDPTIKGQSANVTLDFEEREGSRSIVLHGLDSCC</sequence>
<dbReference type="Proteomes" id="UP000278746">
    <property type="component" value="Unassembled WGS sequence"/>
</dbReference>
<name>A0A3M7TSN7_9BACI</name>
<protein>
    <submittedName>
        <fullName evidence="1">Adhesin</fullName>
    </submittedName>
</protein>
<reference evidence="1 2" key="1">
    <citation type="submission" date="2018-10" db="EMBL/GenBank/DDBJ databases">
        <title>Bacillus Keqinensis sp. nov., a moderately halophilic bacterium isolated from a saline-alkaline lake.</title>
        <authorList>
            <person name="Wang H."/>
        </authorList>
    </citation>
    <scope>NUCLEOTIDE SEQUENCE [LARGE SCALE GENOMIC DNA]</scope>
    <source>
        <strain evidence="1 2">KQ-3</strain>
    </source>
</reference>
<evidence type="ECO:0000313" key="2">
    <source>
        <dbReference type="Proteomes" id="UP000278746"/>
    </source>
</evidence>
<dbReference type="InterPro" id="IPR035903">
    <property type="entry name" value="HesB-like_dom_sf"/>
</dbReference>
<dbReference type="SUPFAM" id="SSF89360">
    <property type="entry name" value="HesB-like domain"/>
    <property type="match status" value="1"/>
</dbReference>
<dbReference type="AlphaFoldDB" id="A0A3M7TSN7"/>
<gene>
    <name evidence="1" type="ORF">EBO34_01205</name>
</gene>
<organism evidence="1 2">
    <name type="scientific">Alteribacter keqinensis</name>
    <dbReference type="NCBI Taxonomy" id="2483800"/>
    <lineage>
        <taxon>Bacteria</taxon>
        <taxon>Bacillati</taxon>
        <taxon>Bacillota</taxon>
        <taxon>Bacilli</taxon>
        <taxon>Bacillales</taxon>
        <taxon>Bacillaceae</taxon>
        <taxon>Alteribacter</taxon>
    </lineage>
</organism>
<dbReference type="EMBL" id="RHIB01000001">
    <property type="protein sequence ID" value="RNA68616.1"/>
    <property type="molecule type" value="Genomic_DNA"/>
</dbReference>
<accession>A0A3M7TSN7</accession>
<keyword evidence="2" id="KW-1185">Reference proteome</keyword>
<dbReference type="OrthoDB" id="2355011at2"/>
<dbReference type="Gene3D" id="2.60.300.12">
    <property type="entry name" value="HesB-like domain"/>
    <property type="match status" value="1"/>
</dbReference>
<comment type="caution">
    <text evidence="1">The sequence shown here is derived from an EMBL/GenBank/DDBJ whole genome shotgun (WGS) entry which is preliminary data.</text>
</comment>
<dbReference type="RefSeq" id="WP_122896142.1">
    <property type="nucleotide sequence ID" value="NZ_RHIB01000001.1"/>
</dbReference>
<proteinExistence type="predicted"/>